<dbReference type="AlphaFoldDB" id="V5YVZ7"/>
<dbReference type="EMBL" id="AB894481">
    <property type="protein sequence ID" value="BAO21066.1"/>
    <property type="molecule type" value="Genomic_DNA"/>
</dbReference>
<sequence>MNAVVRNVFHQRCVNRLLFFDAAHAGEQFTDHNRLKMATVARHMYFIQCQCLHQHVFNLVGFHSIQFCR</sequence>
<gene>
    <name evidence="1" type="primary">yrbA</name>
</gene>
<proteinExistence type="predicted"/>
<dbReference type="GO" id="GO:0003677">
    <property type="term" value="F:DNA binding"/>
    <property type="evidence" value="ECO:0007669"/>
    <property type="project" value="UniProtKB-KW"/>
</dbReference>
<keyword evidence="1" id="KW-0238">DNA-binding</keyword>
<accession>V5YVZ7</accession>
<evidence type="ECO:0000313" key="1">
    <source>
        <dbReference type="EMBL" id="BAO21066.1"/>
    </source>
</evidence>
<name>V5YVZ7_SERMA</name>
<reference evidence="1" key="1">
    <citation type="submission" date="2013-12" db="EMBL/GenBank/DDBJ databases">
        <title>Genetic environments surrounding aac(6')-Ial.</title>
        <authorList>
            <person name="Tada T."/>
            <person name="Miyoshi-Akiyama T."/>
            <person name="Kirikae T."/>
        </authorList>
    </citation>
    <scope>NUCLEOTIDE SEQUENCE</scope>
    <source>
        <strain evidence="1">IOMTU 115</strain>
    </source>
</reference>
<protein>
    <submittedName>
        <fullName evidence="1">Putative DNA-binding BolA family transcriptional regulator</fullName>
    </submittedName>
</protein>
<organism evidence="1">
    <name type="scientific">Serratia marcescens</name>
    <dbReference type="NCBI Taxonomy" id="615"/>
    <lineage>
        <taxon>Bacteria</taxon>
        <taxon>Pseudomonadati</taxon>
        <taxon>Pseudomonadota</taxon>
        <taxon>Gammaproteobacteria</taxon>
        <taxon>Enterobacterales</taxon>
        <taxon>Yersiniaceae</taxon>
        <taxon>Serratia</taxon>
    </lineage>
</organism>